<gene>
    <name evidence="4" type="ORF">FN924_03855</name>
</gene>
<dbReference type="PIRSF" id="PIRSF016184">
    <property type="entry name" value="PhzC_PhzF"/>
    <property type="match status" value="1"/>
</dbReference>
<keyword evidence="5" id="KW-1185">Reference proteome</keyword>
<dbReference type="AlphaFoldDB" id="A0A516KDC2"/>
<organism evidence="4 5">
    <name type="scientific">Radiobacillus deserti</name>
    <dbReference type="NCBI Taxonomy" id="2594883"/>
    <lineage>
        <taxon>Bacteria</taxon>
        <taxon>Bacillati</taxon>
        <taxon>Bacillota</taxon>
        <taxon>Bacilli</taxon>
        <taxon>Bacillales</taxon>
        <taxon>Bacillaceae</taxon>
        <taxon>Radiobacillus</taxon>
    </lineage>
</organism>
<comment type="similarity">
    <text evidence="1">Belongs to the PhzF family.</text>
</comment>
<dbReference type="InterPro" id="IPR003719">
    <property type="entry name" value="Phenazine_PhzF-like"/>
</dbReference>
<protein>
    <submittedName>
        <fullName evidence="4">PhzF family phenazine biosynthesis isomerase</fullName>
    </submittedName>
</protein>
<evidence type="ECO:0000313" key="4">
    <source>
        <dbReference type="EMBL" id="QDP39399.1"/>
    </source>
</evidence>
<dbReference type="EMBL" id="CP041666">
    <property type="protein sequence ID" value="QDP39399.1"/>
    <property type="molecule type" value="Genomic_DNA"/>
</dbReference>
<evidence type="ECO:0000256" key="2">
    <source>
        <dbReference type="ARBA" id="ARBA00023235"/>
    </source>
</evidence>
<proteinExistence type="inferred from homology"/>
<reference evidence="4 5" key="1">
    <citation type="submission" date="2019-07" db="EMBL/GenBank/DDBJ databases">
        <authorList>
            <person name="Li J."/>
        </authorList>
    </citation>
    <scope>NUCLEOTIDE SEQUENCE [LARGE SCALE GENOMIC DNA]</scope>
    <source>
        <strain evidence="4 5">TKL69</strain>
    </source>
</reference>
<accession>A0A516KDC2</accession>
<evidence type="ECO:0000256" key="3">
    <source>
        <dbReference type="PIRSR" id="PIRSR016184-1"/>
    </source>
</evidence>
<name>A0A516KDC2_9BACI</name>
<dbReference type="Proteomes" id="UP000315215">
    <property type="component" value="Chromosome"/>
</dbReference>
<keyword evidence="2 4" id="KW-0413">Isomerase</keyword>
<dbReference type="PANTHER" id="PTHR13774">
    <property type="entry name" value="PHENAZINE BIOSYNTHESIS PROTEIN"/>
    <property type="match status" value="1"/>
</dbReference>
<evidence type="ECO:0000256" key="1">
    <source>
        <dbReference type="ARBA" id="ARBA00008270"/>
    </source>
</evidence>
<dbReference type="RefSeq" id="WP_143892149.1">
    <property type="nucleotide sequence ID" value="NZ_CP041666.1"/>
</dbReference>
<dbReference type="KEGG" id="aqt:FN924_03855"/>
<dbReference type="Pfam" id="PF02567">
    <property type="entry name" value="PhzC-PhzF"/>
    <property type="match status" value="1"/>
</dbReference>
<sequence>MKSVKVYHYDAFSQEPNKGNPAGVVLNGEDFSEAEMQEIALRAGFSETAFITKSDIATLGIRYFKPGREMDLCGHATMASVYALKTRGLLEDRTKFTMETKAGVLPIRITETKDETRITMKQATPQFKKFKGDVEALANSLGITPEDIDSELPIVYGSTGNWTLIVPIKELSVFKRMMPNTEAFPSVLAEIPDSSIHPLCLKTYHSDADMHGRHFCSPYSGAVEDAITGTASGVMGAYYATFIDNCFEKPLNLVVEQGQEINKDGRVRVQVSRDEQNLEVEITGSAIYVEEFDLDLGGRNSNG</sequence>
<dbReference type="Gene3D" id="3.10.310.10">
    <property type="entry name" value="Diaminopimelate Epimerase, Chain A, domain 1"/>
    <property type="match status" value="2"/>
</dbReference>
<dbReference type="OrthoDB" id="9788221at2"/>
<dbReference type="GO" id="GO:0005737">
    <property type="term" value="C:cytoplasm"/>
    <property type="evidence" value="ECO:0007669"/>
    <property type="project" value="TreeGrafter"/>
</dbReference>
<dbReference type="NCBIfam" id="TIGR00654">
    <property type="entry name" value="PhzF_family"/>
    <property type="match status" value="1"/>
</dbReference>
<feature type="active site" evidence="3">
    <location>
        <position position="47"/>
    </location>
</feature>
<dbReference type="PANTHER" id="PTHR13774:SF17">
    <property type="entry name" value="PHENAZINE BIOSYNTHESIS-LIKE DOMAIN-CONTAINING PROTEIN"/>
    <property type="match status" value="1"/>
</dbReference>
<dbReference type="GO" id="GO:0016853">
    <property type="term" value="F:isomerase activity"/>
    <property type="evidence" value="ECO:0007669"/>
    <property type="project" value="UniProtKB-KW"/>
</dbReference>
<evidence type="ECO:0000313" key="5">
    <source>
        <dbReference type="Proteomes" id="UP000315215"/>
    </source>
</evidence>
<dbReference type="SUPFAM" id="SSF54506">
    <property type="entry name" value="Diaminopimelate epimerase-like"/>
    <property type="match status" value="1"/>
</dbReference>